<protein>
    <submittedName>
        <fullName evidence="2">Uncharacterized protein</fullName>
    </submittedName>
</protein>
<dbReference type="EMBL" id="CP034209">
    <property type="protein sequence ID" value="QBZ64357.1"/>
    <property type="molecule type" value="Genomic_DNA"/>
</dbReference>
<dbReference type="AlphaFoldDB" id="A0A4P7NPW6"/>
<evidence type="ECO:0000313" key="3">
    <source>
        <dbReference type="Proteomes" id="UP000294847"/>
    </source>
</evidence>
<evidence type="ECO:0000313" key="2">
    <source>
        <dbReference type="EMBL" id="QBZ64357.1"/>
    </source>
</evidence>
<evidence type="ECO:0000256" key="1">
    <source>
        <dbReference type="SAM" id="SignalP"/>
    </source>
</evidence>
<organism evidence="2 3">
    <name type="scientific">Pyricularia oryzae</name>
    <name type="common">Rice blast fungus</name>
    <name type="synonym">Magnaporthe oryzae</name>
    <dbReference type="NCBI Taxonomy" id="318829"/>
    <lineage>
        <taxon>Eukaryota</taxon>
        <taxon>Fungi</taxon>
        <taxon>Dikarya</taxon>
        <taxon>Ascomycota</taxon>
        <taxon>Pezizomycotina</taxon>
        <taxon>Sordariomycetes</taxon>
        <taxon>Sordariomycetidae</taxon>
        <taxon>Magnaporthales</taxon>
        <taxon>Pyriculariaceae</taxon>
        <taxon>Pyricularia</taxon>
    </lineage>
</organism>
<sequence length="151" mass="16707">MRFSTSFAVKTAVLVLCATESTAAPPKYTTMCMVHVATPRDPTGNQMKYQKKAPSKLELHLWDNTKDASDVYRGFLNGACEVQMKKEFPSGYRRAGTILLTPMTDTGAPGRYLHGKSCVPRPNFRPTCARALAARLWQIACIAALEGFYKV</sequence>
<gene>
    <name evidence="2" type="ORF">PoMZ_06053</name>
</gene>
<accession>A0A4P7NPW6</accession>
<reference evidence="2 3" key="1">
    <citation type="journal article" date="2019" name="Mol. Biol. Evol.">
        <title>Blast fungal genomes show frequent chromosomal changes, gene gains and losses, and effector gene turnover.</title>
        <authorList>
            <person name="Gomez Luciano L.B."/>
            <person name="Jason Tsai I."/>
            <person name="Chuma I."/>
            <person name="Tosa Y."/>
            <person name="Chen Y.H."/>
            <person name="Li J.Y."/>
            <person name="Li M.Y."/>
            <person name="Jade Lu M.Y."/>
            <person name="Nakayashiki H."/>
            <person name="Li W.H."/>
        </authorList>
    </citation>
    <scope>NUCLEOTIDE SEQUENCE [LARGE SCALE GENOMIC DNA]</scope>
    <source>
        <strain evidence="2">MZ5-1-6</strain>
    </source>
</reference>
<proteinExistence type="predicted"/>
<keyword evidence="1" id="KW-0732">Signal</keyword>
<dbReference type="Proteomes" id="UP000294847">
    <property type="component" value="Chromosome 6"/>
</dbReference>
<feature type="signal peptide" evidence="1">
    <location>
        <begin position="1"/>
        <end position="23"/>
    </location>
</feature>
<name>A0A4P7NPW6_PYROR</name>
<feature type="chain" id="PRO_5020182021" evidence="1">
    <location>
        <begin position="24"/>
        <end position="151"/>
    </location>
</feature>
<dbReference type="VEuPathDB" id="FungiDB:M_BR32_EuGene_00126041"/>